<evidence type="ECO:0000256" key="9">
    <source>
        <dbReference type="RuleBase" id="RU000454"/>
    </source>
</evidence>
<evidence type="ECO:0000256" key="5">
    <source>
        <dbReference type="ARBA" id="ARBA00022801"/>
    </source>
</evidence>
<dbReference type="GO" id="GO:0005764">
    <property type="term" value="C:lysosome"/>
    <property type="evidence" value="ECO:0007669"/>
    <property type="project" value="TreeGrafter"/>
</dbReference>
<evidence type="ECO:0000256" key="7">
    <source>
        <dbReference type="PIRSR" id="PIRSR601461-1"/>
    </source>
</evidence>
<dbReference type="InterPro" id="IPR001969">
    <property type="entry name" value="Aspartic_peptidase_AS"/>
</dbReference>
<feature type="disulfide bond" evidence="8">
    <location>
        <begin position="156"/>
        <end position="190"/>
    </location>
</feature>
<dbReference type="PROSITE" id="PS00141">
    <property type="entry name" value="ASP_PROTEASE"/>
    <property type="match status" value="2"/>
</dbReference>
<feature type="active site" evidence="7">
    <location>
        <position position="361"/>
    </location>
</feature>
<dbReference type="PROSITE" id="PS51767">
    <property type="entry name" value="PEPTIDASE_A1"/>
    <property type="match status" value="1"/>
</dbReference>
<dbReference type="SUPFAM" id="SSF50630">
    <property type="entry name" value="Acid proteases"/>
    <property type="match status" value="1"/>
</dbReference>
<dbReference type="Proteomes" id="UP000268014">
    <property type="component" value="Unassembled WGS sequence"/>
</dbReference>
<dbReference type="EMBL" id="UZAF01019891">
    <property type="protein sequence ID" value="VDO64492.1"/>
    <property type="molecule type" value="Genomic_DNA"/>
</dbReference>
<evidence type="ECO:0000313" key="13">
    <source>
        <dbReference type="Proteomes" id="UP000268014"/>
    </source>
</evidence>
<dbReference type="Pfam" id="PF00026">
    <property type="entry name" value="Asp"/>
    <property type="match status" value="1"/>
</dbReference>
<reference evidence="14" key="1">
    <citation type="submission" date="2017-02" db="UniProtKB">
        <authorList>
            <consortium name="WormBaseParasite"/>
        </authorList>
    </citation>
    <scope>IDENTIFICATION</scope>
</reference>
<dbReference type="Gene3D" id="2.40.70.10">
    <property type="entry name" value="Acid Proteases"/>
    <property type="match status" value="3"/>
</dbReference>
<dbReference type="OrthoDB" id="5839471at2759"/>
<feature type="chain" id="PRO_5043124131" evidence="10">
    <location>
        <begin position="17"/>
        <end position="472"/>
    </location>
</feature>
<gene>
    <name evidence="12" type="ORF">HPLM_LOCUS17306</name>
</gene>
<dbReference type="AlphaFoldDB" id="A0A0N4WZE9"/>
<evidence type="ECO:0000256" key="2">
    <source>
        <dbReference type="ARBA" id="ARBA00022670"/>
    </source>
</evidence>
<evidence type="ECO:0000256" key="8">
    <source>
        <dbReference type="PIRSR" id="PIRSR601461-2"/>
    </source>
</evidence>
<evidence type="ECO:0000256" key="10">
    <source>
        <dbReference type="SAM" id="SignalP"/>
    </source>
</evidence>
<dbReference type="PRINTS" id="PR00792">
    <property type="entry name" value="PEPSIN"/>
</dbReference>
<accession>A0A0N4WZE9</accession>
<organism evidence="14">
    <name type="scientific">Haemonchus placei</name>
    <name type="common">Barber's pole worm</name>
    <dbReference type="NCBI Taxonomy" id="6290"/>
    <lineage>
        <taxon>Eukaryota</taxon>
        <taxon>Metazoa</taxon>
        <taxon>Ecdysozoa</taxon>
        <taxon>Nematoda</taxon>
        <taxon>Chromadorea</taxon>
        <taxon>Rhabditida</taxon>
        <taxon>Rhabditina</taxon>
        <taxon>Rhabditomorpha</taxon>
        <taxon>Strongyloidea</taxon>
        <taxon>Trichostrongylidae</taxon>
        <taxon>Haemonchus</taxon>
    </lineage>
</organism>
<keyword evidence="5 9" id="KW-0378">Hydrolase</keyword>
<evidence type="ECO:0000313" key="14">
    <source>
        <dbReference type="WBParaSite" id="HPLM_0001731401-mRNA-1"/>
    </source>
</evidence>
<name>A0A0N4WZE9_HAEPC</name>
<dbReference type="STRING" id="6290.A0A0N4WZE9"/>
<dbReference type="InterPro" id="IPR033121">
    <property type="entry name" value="PEPTIDASE_A1"/>
</dbReference>
<evidence type="ECO:0000259" key="11">
    <source>
        <dbReference type="PROSITE" id="PS51767"/>
    </source>
</evidence>
<dbReference type="PANTHER" id="PTHR47966:SF45">
    <property type="entry name" value="PEPTIDASE A1 DOMAIN-CONTAINING PROTEIN"/>
    <property type="match status" value="1"/>
</dbReference>
<evidence type="ECO:0000256" key="6">
    <source>
        <dbReference type="ARBA" id="ARBA00023180"/>
    </source>
</evidence>
<dbReference type="InterPro" id="IPR021109">
    <property type="entry name" value="Peptidase_aspartic_dom_sf"/>
</dbReference>
<protein>
    <submittedName>
        <fullName evidence="14">Peptidase A1 domain-containing protein</fullName>
    </submittedName>
</protein>
<sequence length="472" mass="51573">MRFILAVLALVSCTMAAVHQMQLTKIESQRTKMMRKGTWSEYIKMKNIRRIAMERRMGSFANAVPQNVSQWCIEIIALEIGNREWWMQDWEWWMQGRMRLIIFKVLSIVAFLGAFKVNDYEDEEYIGNITIGTPEQQFQVILDTGSSNLWIPDSTCGQVHENCQDVNCERLVCEFLCSDQSCCGGGVNACQGKNIFTSSKSSSYVANGQHWSIQYGTGSAVGFLGQDTVRFGGIGTNQLAVPNTVFGQATSLAAFFADQPIDGILGLAFTTIAVDGVTPVFINAVEQGLVDQPIFTVFLEHVGAQDNVYGGVYTYGGLDTTNCGPVLAYQPLSSATYFQFKLDAVASSTYSSSKGWQVISDTGTSLLAAPTSIASSIADANGATYDAENEVYFIDCNAKPSLDLTIGGNKYTITAANLVIPSGDGRCLLAIFGMNNFGFGPAWILGDPFIRQYCNVYDVGQQQIGFANSLQK</sequence>
<dbReference type="WBParaSite" id="HPLM_0001731401-mRNA-1">
    <property type="protein sequence ID" value="HPLM_0001731401-mRNA-1"/>
    <property type="gene ID" value="HPLM_0001731401"/>
</dbReference>
<dbReference type="InterPro" id="IPR001461">
    <property type="entry name" value="Aspartic_peptidase_A1"/>
</dbReference>
<proteinExistence type="inferred from homology"/>
<keyword evidence="6" id="KW-0325">Glycoprotein</keyword>
<dbReference type="OMA" id="DEEYIGN"/>
<dbReference type="GO" id="GO:0006508">
    <property type="term" value="P:proteolysis"/>
    <property type="evidence" value="ECO:0007669"/>
    <property type="project" value="UniProtKB-KW"/>
</dbReference>
<keyword evidence="8" id="KW-1015">Disulfide bond</keyword>
<dbReference type="FunFam" id="2.40.70.10:FF:000052">
    <property type="entry name" value="ASpartyl Protease"/>
    <property type="match status" value="1"/>
</dbReference>
<reference evidence="12 13" key="2">
    <citation type="submission" date="2018-11" db="EMBL/GenBank/DDBJ databases">
        <authorList>
            <consortium name="Pathogen Informatics"/>
        </authorList>
    </citation>
    <scope>NUCLEOTIDE SEQUENCE [LARGE SCALE GENOMIC DNA]</scope>
    <source>
        <strain evidence="12 13">MHpl1</strain>
    </source>
</reference>
<dbReference type="PANTHER" id="PTHR47966">
    <property type="entry name" value="BETA-SITE APP-CLEAVING ENZYME, ISOFORM A-RELATED"/>
    <property type="match status" value="1"/>
</dbReference>
<keyword evidence="4 9" id="KW-0064">Aspartyl protease</keyword>
<comment type="similarity">
    <text evidence="1 9">Belongs to the peptidase A1 family.</text>
</comment>
<dbReference type="GO" id="GO:0004190">
    <property type="term" value="F:aspartic-type endopeptidase activity"/>
    <property type="evidence" value="ECO:0007669"/>
    <property type="project" value="UniProtKB-KW"/>
</dbReference>
<evidence type="ECO:0000313" key="12">
    <source>
        <dbReference type="EMBL" id="VDO64492.1"/>
    </source>
</evidence>
<keyword evidence="2 9" id="KW-0645">Protease</keyword>
<feature type="signal peptide" evidence="10">
    <location>
        <begin position="1"/>
        <end position="16"/>
    </location>
</feature>
<evidence type="ECO:0000256" key="3">
    <source>
        <dbReference type="ARBA" id="ARBA00022729"/>
    </source>
</evidence>
<keyword evidence="3 10" id="KW-0732">Signal</keyword>
<feature type="active site" evidence="7">
    <location>
        <position position="143"/>
    </location>
</feature>
<keyword evidence="13" id="KW-1185">Reference proteome</keyword>
<evidence type="ECO:0000256" key="1">
    <source>
        <dbReference type="ARBA" id="ARBA00007447"/>
    </source>
</evidence>
<feature type="domain" description="Peptidase A1" evidence="11">
    <location>
        <begin position="125"/>
        <end position="467"/>
    </location>
</feature>
<evidence type="ECO:0000256" key="4">
    <source>
        <dbReference type="ARBA" id="ARBA00022750"/>
    </source>
</evidence>